<dbReference type="Gene3D" id="3.30.200.20">
    <property type="entry name" value="Phosphorylase Kinase, domain 1"/>
    <property type="match status" value="1"/>
</dbReference>
<dbReference type="Proteomes" id="UP000198883">
    <property type="component" value="Unassembled WGS sequence"/>
</dbReference>
<keyword evidence="4" id="KW-1185">Reference proteome</keyword>
<dbReference type="Pfam" id="PF01633">
    <property type="entry name" value="Choline_kinase"/>
    <property type="match status" value="1"/>
</dbReference>
<dbReference type="PANTHER" id="PTHR22603">
    <property type="entry name" value="CHOLINE/ETHANOALAMINE KINASE"/>
    <property type="match status" value="1"/>
</dbReference>
<evidence type="ECO:0000313" key="1">
    <source>
        <dbReference type="EMBL" id="MDP8085105.1"/>
    </source>
</evidence>
<evidence type="ECO:0000313" key="4">
    <source>
        <dbReference type="Proteomes" id="UP001224812"/>
    </source>
</evidence>
<dbReference type="Proteomes" id="UP001224812">
    <property type="component" value="Unassembled WGS sequence"/>
</dbReference>
<proteinExistence type="predicted"/>
<dbReference type="InterPro" id="IPR011009">
    <property type="entry name" value="Kinase-like_dom_sf"/>
</dbReference>
<dbReference type="GO" id="GO:0005737">
    <property type="term" value="C:cytoplasm"/>
    <property type="evidence" value="ECO:0007669"/>
    <property type="project" value="TreeGrafter"/>
</dbReference>
<keyword evidence="2" id="KW-0418">Kinase</keyword>
<dbReference type="EMBL" id="FOBN01000007">
    <property type="protein sequence ID" value="SEM17706.1"/>
    <property type="molecule type" value="Genomic_DNA"/>
</dbReference>
<dbReference type="STRING" id="97481.SAMN05444853_10757"/>
<protein>
    <submittedName>
        <fullName evidence="1">Phosphotransferase</fullName>
    </submittedName>
    <submittedName>
        <fullName evidence="2">Thiamine kinase</fullName>
    </submittedName>
</protein>
<dbReference type="SUPFAM" id="SSF56112">
    <property type="entry name" value="Protein kinase-like (PK-like)"/>
    <property type="match status" value="1"/>
</dbReference>
<dbReference type="CDD" id="cd05151">
    <property type="entry name" value="ChoK-like"/>
    <property type="match status" value="1"/>
</dbReference>
<accession>A0A1H7W828</accession>
<dbReference type="Gene3D" id="3.90.1200.10">
    <property type="match status" value="1"/>
</dbReference>
<dbReference type="GO" id="GO:0006646">
    <property type="term" value="P:phosphatidylethanolamine biosynthetic process"/>
    <property type="evidence" value="ECO:0007669"/>
    <property type="project" value="TreeGrafter"/>
</dbReference>
<sequence>MKEIIKIVRENLALPFSAIKDISFLGGMTNKNYLVCIENKHIDYVVVRIPGAMTERLIERDYESVNSLLMSEQHFNVETCFIDANSGIKITKYLSDSTALDHTTIKAHSNLELIAKTLKKLHCSTVKFANEFNVFNELDKYIGLLKNKYSFYEYSKDIPDLLLFLKSISSYLTNNKVLVPCHNDLVPENILLKQQSVYFIDWEYSGMNDPMFDIAAFLLESKLNEEEQAFFLHHYFDGEEDGELLKKIHLYQFTQDILWFIWTLVKEENNEFFDDYGQIRIERAIQFMKNWKEQENCEW</sequence>
<dbReference type="EMBL" id="JASAVS010000006">
    <property type="protein sequence ID" value="MDP8085105.1"/>
    <property type="molecule type" value="Genomic_DNA"/>
</dbReference>
<gene>
    <name evidence="1" type="ORF">QJT92_04080</name>
    <name evidence="2" type="ORF">SAMN05444853_10757</name>
</gene>
<dbReference type="RefSeq" id="WP_246253105.1">
    <property type="nucleotide sequence ID" value="NZ_CP016180.1"/>
</dbReference>
<name>A0A1H7W828_9PAST</name>
<dbReference type="PANTHER" id="PTHR22603:SF66">
    <property type="entry name" value="ETHANOLAMINE KINASE"/>
    <property type="match status" value="1"/>
</dbReference>
<evidence type="ECO:0000313" key="2">
    <source>
        <dbReference type="EMBL" id="SEM17706.1"/>
    </source>
</evidence>
<dbReference type="GO" id="GO:0004305">
    <property type="term" value="F:ethanolamine kinase activity"/>
    <property type="evidence" value="ECO:0007669"/>
    <property type="project" value="TreeGrafter"/>
</dbReference>
<reference evidence="2" key="2">
    <citation type="submission" date="2016-10" db="EMBL/GenBank/DDBJ databases">
        <authorList>
            <person name="de Groot N.N."/>
        </authorList>
    </citation>
    <scope>NUCLEOTIDE SEQUENCE [LARGE SCALE GENOMIC DNA]</scope>
    <source>
        <strain evidence="2">DSM 24204</strain>
    </source>
</reference>
<reference evidence="1 4" key="3">
    <citation type="journal article" date="2023" name="Front. Microbiol.">
        <title>Phylogeography and host specificity of Pasteurellaceae pathogenic to sea-farmed fish in the north-east Atlantic.</title>
        <authorList>
            <person name="Gulla S."/>
            <person name="Colquhoun D.J."/>
            <person name="Olsen A.B."/>
            <person name="Spilsberg B."/>
            <person name="Lagesen K."/>
            <person name="Aakesson C.P."/>
            <person name="Strom S."/>
            <person name="Manji F."/>
            <person name="Birkbeck T.H."/>
            <person name="Nilsen H.K."/>
        </authorList>
    </citation>
    <scope>NUCLEOTIDE SEQUENCE [LARGE SCALE GENOMIC DNA]</scope>
    <source>
        <strain evidence="1 4">VIO11850</strain>
    </source>
</reference>
<evidence type="ECO:0000313" key="3">
    <source>
        <dbReference type="Proteomes" id="UP000198883"/>
    </source>
</evidence>
<organism evidence="2 3">
    <name type="scientific">Phocoenobacter skyensis</name>
    <dbReference type="NCBI Taxonomy" id="97481"/>
    <lineage>
        <taxon>Bacteria</taxon>
        <taxon>Pseudomonadati</taxon>
        <taxon>Pseudomonadota</taxon>
        <taxon>Gammaproteobacteria</taxon>
        <taxon>Pasteurellales</taxon>
        <taxon>Pasteurellaceae</taxon>
        <taxon>Phocoenobacter</taxon>
    </lineage>
</organism>
<dbReference type="GeneID" id="83545010"/>
<dbReference type="AlphaFoldDB" id="A0A1H7W828"/>
<keyword evidence="2" id="KW-0808">Transferase</keyword>
<reference evidence="3" key="1">
    <citation type="submission" date="2016-10" db="EMBL/GenBank/DDBJ databases">
        <authorList>
            <person name="Varghese N."/>
            <person name="Submissions S."/>
        </authorList>
    </citation>
    <scope>NUCLEOTIDE SEQUENCE [LARGE SCALE GENOMIC DNA]</scope>
    <source>
        <strain evidence="3">DSM 24204</strain>
    </source>
</reference>